<dbReference type="Proteomes" id="UP001243195">
    <property type="component" value="Unassembled WGS sequence"/>
</dbReference>
<evidence type="ECO:0000256" key="3">
    <source>
        <dbReference type="ARBA" id="ARBA00022448"/>
    </source>
</evidence>
<reference evidence="9" key="1">
    <citation type="submission" date="2023-08" db="EMBL/GenBank/DDBJ databases">
        <title>Emergence of clinically-relevant ST2 carbapenem-resistant Acinetobacter baumannii strains in hospital sewages in Zhejiang, East of China.</title>
        <authorList>
            <person name="Kaichao C."/>
            <person name="Zhang R."/>
        </authorList>
    </citation>
    <scope>NUCLEOTIDE SEQUENCE</scope>
    <source>
        <strain evidence="9">M-SY-60</strain>
    </source>
</reference>
<evidence type="ECO:0000313" key="10">
    <source>
        <dbReference type="Proteomes" id="UP001243195"/>
    </source>
</evidence>
<protein>
    <submittedName>
        <fullName evidence="9">AmiS/UreI family transporter</fullName>
    </submittedName>
</protein>
<gene>
    <name evidence="9" type="ORF">RFH51_01250</name>
</gene>
<evidence type="ECO:0000256" key="7">
    <source>
        <dbReference type="ARBA" id="ARBA00023136"/>
    </source>
</evidence>
<proteinExistence type="inferred from homology"/>
<sequence>MLGVALFFIGAVLVVNGVGLTGRIEAKESAPFNFIVGFLTLFINFFLLTKAQTNLDFLNIAGGLLFSFTYLYLSVVQWYGLNGTGLGWYCLFVAISAVVNAAFTPDLIFSGLWVLWASLWLFFFIALALKKNLAFLPIYTILIGIGTCWIPGFLMLFGKW</sequence>
<dbReference type="Gene3D" id="1.25.40.600">
    <property type="match status" value="1"/>
</dbReference>
<dbReference type="InterPro" id="IPR003211">
    <property type="entry name" value="AmiSUreI_transpt"/>
</dbReference>
<evidence type="ECO:0000256" key="1">
    <source>
        <dbReference type="ARBA" id="ARBA00004651"/>
    </source>
</evidence>
<keyword evidence="4" id="KW-1003">Cell membrane</keyword>
<comment type="subcellular location">
    <subcellularLocation>
        <location evidence="1">Cell membrane</location>
        <topology evidence="1">Multi-pass membrane protein</topology>
    </subcellularLocation>
</comment>
<dbReference type="EMBL" id="JAVIDA010000001">
    <property type="protein sequence ID" value="MDQ9070097.1"/>
    <property type="molecule type" value="Genomic_DNA"/>
</dbReference>
<evidence type="ECO:0000313" key="9">
    <source>
        <dbReference type="EMBL" id="MDQ9070097.1"/>
    </source>
</evidence>
<organism evidence="9 10">
    <name type="scientific">Acinetobacter gerneri</name>
    <dbReference type="NCBI Taxonomy" id="202952"/>
    <lineage>
        <taxon>Bacteria</taxon>
        <taxon>Pseudomonadati</taxon>
        <taxon>Pseudomonadota</taxon>
        <taxon>Gammaproteobacteria</taxon>
        <taxon>Moraxellales</taxon>
        <taxon>Moraxellaceae</taxon>
        <taxon>Acinetobacter</taxon>
    </lineage>
</organism>
<keyword evidence="7 8" id="KW-0472">Membrane</keyword>
<evidence type="ECO:0000256" key="6">
    <source>
        <dbReference type="ARBA" id="ARBA00022989"/>
    </source>
</evidence>
<feature type="transmembrane region" description="Helical" evidence="8">
    <location>
        <begin position="30"/>
        <end position="48"/>
    </location>
</feature>
<keyword evidence="3" id="KW-0813">Transport</keyword>
<dbReference type="RefSeq" id="WP_308955218.1">
    <property type="nucleotide sequence ID" value="NZ_JASVDU010000030.1"/>
</dbReference>
<dbReference type="AlphaFoldDB" id="A0AAW8JDE5"/>
<feature type="transmembrane region" description="Helical" evidence="8">
    <location>
        <begin position="60"/>
        <end position="80"/>
    </location>
</feature>
<feature type="transmembrane region" description="Helical" evidence="8">
    <location>
        <begin position="110"/>
        <end position="129"/>
    </location>
</feature>
<dbReference type="InterPro" id="IPR038523">
    <property type="entry name" value="AmiSUreI_transpt_sf"/>
</dbReference>
<evidence type="ECO:0000256" key="5">
    <source>
        <dbReference type="ARBA" id="ARBA00022692"/>
    </source>
</evidence>
<evidence type="ECO:0000256" key="2">
    <source>
        <dbReference type="ARBA" id="ARBA00010068"/>
    </source>
</evidence>
<dbReference type="GO" id="GO:0005886">
    <property type="term" value="C:plasma membrane"/>
    <property type="evidence" value="ECO:0007669"/>
    <property type="project" value="UniProtKB-SubCell"/>
</dbReference>
<feature type="transmembrane region" description="Helical" evidence="8">
    <location>
        <begin position="86"/>
        <end position="103"/>
    </location>
</feature>
<evidence type="ECO:0000256" key="4">
    <source>
        <dbReference type="ARBA" id="ARBA00022475"/>
    </source>
</evidence>
<accession>A0AAW8JDE5</accession>
<name>A0AAW8JDE5_9GAMM</name>
<feature type="transmembrane region" description="Helical" evidence="8">
    <location>
        <begin position="135"/>
        <end position="157"/>
    </location>
</feature>
<keyword evidence="6 8" id="KW-1133">Transmembrane helix</keyword>
<comment type="similarity">
    <text evidence="2">Belongs to the AmiS/UreI family.</text>
</comment>
<keyword evidence="5 8" id="KW-0812">Transmembrane</keyword>
<comment type="caution">
    <text evidence="9">The sequence shown here is derived from an EMBL/GenBank/DDBJ whole genome shotgun (WGS) entry which is preliminary data.</text>
</comment>
<dbReference type="Pfam" id="PF02293">
    <property type="entry name" value="AmiS_UreI"/>
    <property type="match status" value="1"/>
</dbReference>
<evidence type="ECO:0000256" key="8">
    <source>
        <dbReference type="SAM" id="Phobius"/>
    </source>
</evidence>